<name>A0A4R5FRV8_9ACTN</name>
<proteinExistence type="predicted"/>
<evidence type="ECO:0000256" key="1">
    <source>
        <dbReference type="SAM" id="MobiDB-lite"/>
    </source>
</evidence>
<dbReference type="Proteomes" id="UP000295136">
    <property type="component" value="Unassembled WGS sequence"/>
</dbReference>
<dbReference type="InterPro" id="IPR016672">
    <property type="entry name" value="Polyketide_Synth_CurC_prd"/>
</dbReference>
<dbReference type="CDD" id="cd06991">
    <property type="entry name" value="cupin_TcmJ-like"/>
    <property type="match status" value="1"/>
</dbReference>
<dbReference type="AlphaFoldDB" id="A0A4R5FRV8"/>
<evidence type="ECO:0000313" key="3">
    <source>
        <dbReference type="EMBL" id="TDE55941.1"/>
    </source>
</evidence>
<protein>
    <submittedName>
        <fullName evidence="3">Cupin domain-containing protein</fullName>
    </submittedName>
</protein>
<dbReference type="EMBL" id="SMLD01000025">
    <property type="protein sequence ID" value="TDE55941.1"/>
    <property type="molecule type" value="Genomic_DNA"/>
</dbReference>
<dbReference type="SUPFAM" id="SSF51182">
    <property type="entry name" value="RmlC-like cupins"/>
    <property type="match status" value="1"/>
</dbReference>
<keyword evidence="4" id="KW-1185">Reference proteome</keyword>
<organism evidence="3 4">
    <name type="scientific">Nonomuraea mesophila</name>
    <dbReference type="NCBI Taxonomy" id="2530382"/>
    <lineage>
        <taxon>Bacteria</taxon>
        <taxon>Bacillati</taxon>
        <taxon>Actinomycetota</taxon>
        <taxon>Actinomycetes</taxon>
        <taxon>Streptosporangiales</taxon>
        <taxon>Streptosporangiaceae</taxon>
        <taxon>Nonomuraea</taxon>
    </lineage>
</organism>
<feature type="domain" description="Cupin type-2" evidence="2">
    <location>
        <begin position="60"/>
        <end position="127"/>
    </location>
</feature>
<dbReference type="PANTHER" id="PTHR36114">
    <property type="entry name" value="16.7 KDA PROTEIN IN WHIE LOCUS"/>
    <property type="match status" value="1"/>
</dbReference>
<dbReference type="InterPro" id="IPR013096">
    <property type="entry name" value="Cupin_2"/>
</dbReference>
<sequence length="156" mass="16918">MVDGVSDTGVAPSEASPTTDEGPLSKVGLAETVVNRRRGGEIRVLLSPKTTRTSSGFMGVLTLQPGEYVSEHYHPYSEEFLYVSRGTMVVRIDGDQELELAEGEGMVIPKNARHRVMNRGGGEAFAIFMMCPLAPRPDLGHVDTEPYPEEAGEVEP</sequence>
<dbReference type="InterPro" id="IPR011051">
    <property type="entry name" value="RmlC_Cupin_sf"/>
</dbReference>
<dbReference type="PANTHER" id="PTHR36114:SF1">
    <property type="entry name" value="16.7 KDA PROTEIN IN WHIE LOCUS"/>
    <property type="match status" value="1"/>
</dbReference>
<gene>
    <name evidence="3" type="ORF">E1295_12630</name>
</gene>
<evidence type="ECO:0000259" key="2">
    <source>
        <dbReference type="Pfam" id="PF07883"/>
    </source>
</evidence>
<dbReference type="InterPro" id="IPR052044">
    <property type="entry name" value="PKS_Associated_Protein"/>
</dbReference>
<dbReference type="PIRSF" id="PIRSF016602">
    <property type="entry name" value="CurC_prd"/>
    <property type="match status" value="1"/>
</dbReference>
<comment type="caution">
    <text evidence="3">The sequence shown here is derived from an EMBL/GenBank/DDBJ whole genome shotgun (WGS) entry which is preliminary data.</text>
</comment>
<evidence type="ECO:0000313" key="4">
    <source>
        <dbReference type="Proteomes" id="UP000295136"/>
    </source>
</evidence>
<dbReference type="Gene3D" id="2.60.120.10">
    <property type="entry name" value="Jelly Rolls"/>
    <property type="match status" value="1"/>
</dbReference>
<dbReference type="Pfam" id="PF07883">
    <property type="entry name" value="Cupin_2"/>
    <property type="match status" value="1"/>
</dbReference>
<dbReference type="InterPro" id="IPR014710">
    <property type="entry name" value="RmlC-like_jellyroll"/>
</dbReference>
<reference evidence="3 4" key="1">
    <citation type="submission" date="2019-03" db="EMBL/GenBank/DDBJ databases">
        <title>Draft genome sequences of novel Actinobacteria.</title>
        <authorList>
            <person name="Sahin N."/>
            <person name="Ay H."/>
            <person name="Saygin H."/>
        </authorList>
    </citation>
    <scope>NUCLEOTIDE SEQUENCE [LARGE SCALE GENOMIC DNA]</scope>
    <source>
        <strain evidence="3 4">6K102</strain>
    </source>
</reference>
<feature type="region of interest" description="Disordered" evidence="1">
    <location>
        <begin position="1"/>
        <end position="31"/>
    </location>
</feature>
<accession>A0A4R5FRV8</accession>